<keyword evidence="2" id="KW-1185">Reference proteome</keyword>
<sequence>EGRLAPPFKRENLLHPLYRSPGTNSHVKKSGDAAIFKIDTFSSYPGQRVHDPFLKVESKGNMEHSQLLH</sequence>
<organism evidence="1 2">
    <name type="scientific">Podarcis lilfordi</name>
    <name type="common">Lilford's wall lizard</name>
    <dbReference type="NCBI Taxonomy" id="74358"/>
    <lineage>
        <taxon>Eukaryota</taxon>
        <taxon>Metazoa</taxon>
        <taxon>Chordata</taxon>
        <taxon>Craniata</taxon>
        <taxon>Vertebrata</taxon>
        <taxon>Euteleostomi</taxon>
        <taxon>Lepidosauria</taxon>
        <taxon>Squamata</taxon>
        <taxon>Bifurcata</taxon>
        <taxon>Unidentata</taxon>
        <taxon>Episquamata</taxon>
        <taxon>Laterata</taxon>
        <taxon>Lacertibaenia</taxon>
        <taxon>Lacertidae</taxon>
        <taxon>Podarcis</taxon>
    </lineage>
</organism>
<feature type="non-terminal residue" evidence="1">
    <location>
        <position position="1"/>
    </location>
</feature>
<dbReference type="AlphaFoldDB" id="A0AA35QQZ9"/>
<evidence type="ECO:0000313" key="1">
    <source>
        <dbReference type="EMBL" id="CAI7935430.1"/>
    </source>
</evidence>
<reference evidence="1" key="1">
    <citation type="submission" date="2022-12" db="EMBL/GenBank/DDBJ databases">
        <authorList>
            <person name="Alioto T."/>
            <person name="Alioto T."/>
            <person name="Gomez Garrido J."/>
        </authorList>
    </citation>
    <scope>NUCLEOTIDE SEQUENCE</scope>
</reference>
<feature type="non-terminal residue" evidence="1">
    <location>
        <position position="69"/>
    </location>
</feature>
<proteinExistence type="predicted"/>
<comment type="caution">
    <text evidence="1">The sequence shown here is derived from an EMBL/GenBank/DDBJ whole genome shotgun (WGS) entry which is preliminary data.</text>
</comment>
<dbReference type="Proteomes" id="UP001178461">
    <property type="component" value="Unassembled WGS sequence"/>
</dbReference>
<gene>
    <name evidence="1" type="ORF">PODLI_1B002913</name>
</gene>
<evidence type="ECO:0000313" key="2">
    <source>
        <dbReference type="Proteomes" id="UP001178461"/>
    </source>
</evidence>
<name>A0AA35QQZ9_9SAUR</name>
<accession>A0AA35QQZ9</accession>
<protein>
    <submittedName>
        <fullName evidence="1">Uncharacterized protein</fullName>
    </submittedName>
</protein>
<dbReference type="EMBL" id="CANTUW010000554">
    <property type="protein sequence ID" value="CAI7935430.1"/>
    <property type="molecule type" value="Genomic_DNA"/>
</dbReference>